<accession>A0A1H4W6U3</accession>
<dbReference type="GO" id="GO:0019290">
    <property type="term" value="P:siderophore biosynthetic process"/>
    <property type="evidence" value="ECO:0007669"/>
    <property type="project" value="InterPro"/>
</dbReference>
<dbReference type="Pfam" id="PF06276">
    <property type="entry name" value="FhuF"/>
    <property type="match status" value="1"/>
</dbReference>
<feature type="domain" description="Aerobactin siderophore biosynthesis IucA/IucC-like C-terminal" evidence="5">
    <location>
        <begin position="454"/>
        <end position="610"/>
    </location>
</feature>
<evidence type="ECO:0000256" key="3">
    <source>
        <dbReference type="SAM" id="MobiDB-lite"/>
    </source>
</evidence>
<dbReference type="STRING" id="156980.SAMN04489745_3433"/>
<evidence type="ECO:0000256" key="2">
    <source>
        <dbReference type="ARBA" id="ARBA00007832"/>
    </source>
</evidence>
<evidence type="ECO:0000259" key="4">
    <source>
        <dbReference type="Pfam" id="PF04183"/>
    </source>
</evidence>
<reference evidence="6 7" key="1">
    <citation type="submission" date="2016-10" db="EMBL/GenBank/DDBJ databases">
        <authorList>
            <person name="de Groot N.N."/>
        </authorList>
    </citation>
    <scope>NUCLEOTIDE SEQUENCE [LARGE SCALE GENOMIC DNA]</scope>
    <source>
        <strain evidence="6 7">DSM 10495</strain>
    </source>
</reference>
<dbReference type="PANTHER" id="PTHR34384:SF6">
    <property type="entry name" value="STAPHYLOFERRIN B SYNTHASE"/>
    <property type="match status" value="1"/>
</dbReference>
<organism evidence="6 7">
    <name type="scientific">Arthrobacter woluwensis</name>
    <dbReference type="NCBI Taxonomy" id="156980"/>
    <lineage>
        <taxon>Bacteria</taxon>
        <taxon>Bacillati</taxon>
        <taxon>Actinomycetota</taxon>
        <taxon>Actinomycetes</taxon>
        <taxon>Micrococcales</taxon>
        <taxon>Micrococcaceae</taxon>
        <taxon>Arthrobacter</taxon>
    </lineage>
</organism>
<dbReference type="RefSeq" id="WP_074784658.1">
    <property type="nucleotide sequence ID" value="NZ_FNSN01000004.1"/>
</dbReference>
<dbReference type="Gene3D" id="6.10.250.3370">
    <property type="match status" value="1"/>
</dbReference>
<dbReference type="AlphaFoldDB" id="A0A1H4W6U3"/>
<dbReference type="PANTHER" id="PTHR34384">
    <property type="entry name" value="L-2,3-DIAMINOPROPANOATE--CITRATE LIGASE"/>
    <property type="match status" value="1"/>
</dbReference>
<name>A0A1H4W6U3_9MICC</name>
<feature type="region of interest" description="Disordered" evidence="3">
    <location>
        <begin position="1"/>
        <end position="32"/>
    </location>
</feature>
<dbReference type="GO" id="GO:0016881">
    <property type="term" value="F:acid-amino acid ligase activity"/>
    <property type="evidence" value="ECO:0007669"/>
    <property type="project" value="UniProtKB-ARBA"/>
</dbReference>
<dbReference type="InterPro" id="IPR022770">
    <property type="entry name" value="IucA/IucC-like_C"/>
</dbReference>
<dbReference type="Gene3D" id="3.30.310.280">
    <property type="match status" value="1"/>
</dbReference>
<dbReference type="Pfam" id="PF04183">
    <property type="entry name" value="IucA_IucC"/>
    <property type="match status" value="1"/>
</dbReference>
<dbReference type="Gene3D" id="1.10.510.40">
    <property type="match status" value="1"/>
</dbReference>
<comment type="similarity">
    <text evidence="2">Belongs to the IucA/IucC family.</text>
</comment>
<feature type="compositionally biased region" description="Polar residues" evidence="3">
    <location>
        <begin position="1"/>
        <end position="15"/>
    </location>
</feature>
<feature type="domain" description="Aerobactin siderophore biosynthesis IucA/IucC N-terminal" evidence="4">
    <location>
        <begin position="181"/>
        <end position="431"/>
    </location>
</feature>
<evidence type="ECO:0000256" key="1">
    <source>
        <dbReference type="ARBA" id="ARBA00004924"/>
    </source>
</evidence>
<protein>
    <submittedName>
        <fullName evidence="6">Siderophore synthetase component</fullName>
    </submittedName>
</protein>
<dbReference type="Proteomes" id="UP000182652">
    <property type="component" value="Unassembled WGS sequence"/>
</dbReference>
<dbReference type="InterPro" id="IPR037455">
    <property type="entry name" value="LucA/IucC-like"/>
</dbReference>
<sequence length="635" mass="70721">MTSTALFQESSAQDSRAQDGLREPAAPGRDAGGVVHLEPARWAVANRHLIRKALAEFSHERLFVPERTGDGADGRGAYRLLSDDGGTEYRFEATLRGLDHWSIPAESITRHRAGQDGELPLDALDFIAEFQTSLTIRLEQLPVYLEEISSTLSGHAYKQGHGVPSGLLARGVTGGADVAQDFQAIERGMTEGHPCFVANNGRLGFGISDYHAFAPETGAPVRLRWIAVQRSRAVFSAEEGLDYRRHLTDELGFDAMAFFDAELSAAGLDPEDYYYMPVHPWQWEHKITVTFAAEIAQQRIVLLGTGTDSYQAQQSIRTFFNLSAPGKSYVKTAMSVVNMGFMRGLSPQYMKATPAINDWLEELIDQDDELQRHGLALIKEKAALGYHNHYYEAASAKGSPYRKMLSALWRESPVHLLREGQQLATMASLLHVDQSGTSFVSALIERSGLSPEVWLRRYFDAYLVPLAHCLFAYELAFMPHGENVILVLEDGVPVRAIMKDIAEEIVLMGDRVEVPEDVARIKAPIPEDEKAAAIFTDVFDCIFRFLAAQLAEDGVLGEDAFWRTAAEALHEYQARHPELSDQFAAHDLFVEEFELSCLNRLQLRNNQHMLDLDDPSGGLQKAGMLRNPLAAFRDR</sequence>
<evidence type="ECO:0000313" key="7">
    <source>
        <dbReference type="Proteomes" id="UP000182652"/>
    </source>
</evidence>
<comment type="pathway">
    <text evidence="1">Siderophore biosynthesis.</text>
</comment>
<dbReference type="InterPro" id="IPR007310">
    <property type="entry name" value="Aerobactin_biosyn_IucA/IucC_N"/>
</dbReference>
<evidence type="ECO:0000259" key="5">
    <source>
        <dbReference type="Pfam" id="PF06276"/>
    </source>
</evidence>
<gene>
    <name evidence="6" type="ORF">SAMN04489745_3433</name>
</gene>
<evidence type="ECO:0000313" key="6">
    <source>
        <dbReference type="EMBL" id="SEC88963.1"/>
    </source>
</evidence>
<keyword evidence="7" id="KW-1185">Reference proteome</keyword>
<proteinExistence type="inferred from homology"/>
<dbReference type="EMBL" id="FNSN01000004">
    <property type="protein sequence ID" value="SEC88963.1"/>
    <property type="molecule type" value="Genomic_DNA"/>
</dbReference>